<name>A0A5D3C4M2_CUCMM</name>
<evidence type="ECO:0000313" key="4">
    <source>
        <dbReference type="Proteomes" id="UP000321947"/>
    </source>
</evidence>
<accession>A0A5D3C4M2</accession>
<gene>
    <name evidence="2" type="ORF">E5676_scaffold108G001260</name>
    <name evidence="1" type="ORF">E6C27_scaffold44G004210</name>
</gene>
<dbReference type="Proteomes" id="UP000321393">
    <property type="component" value="Unassembled WGS sequence"/>
</dbReference>
<proteinExistence type="predicted"/>
<sequence length="211" mass="24292">MTEDESVSEYNERVLEIANYSLQVGEKIPESKIVRKVLRSLPRKFEEAQDITTLKLDELFGSLLTFEMAISDRESKKGKGSPLNLHMNRRLQKFKSTNTAGPTTKPGRKDAENFTIKADELSNKRNGDYGKKNEEVGRSFRYEDSNDNEVDHGLNAFTACITEINLDDSECSDKDEDEDLTFEKLKMLRKEDLEARAIQKERIQDLMEENE</sequence>
<organism evidence="2 4">
    <name type="scientific">Cucumis melo var. makuwa</name>
    <name type="common">Oriental melon</name>
    <dbReference type="NCBI Taxonomy" id="1194695"/>
    <lineage>
        <taxon>Eukaryota</taxon>
        <taxon>Viridiplantae</taxon>
        <taxon>Streptophyta</taxon>
        <taxon>Embryophyta</taxon>
        <taxon>Tracheophyta</taxon>
        <taxon>Spermatophyta</taxon>
        <taxon>Magnoliopsida</taxon>
        <taxon>eudicotyledons</taxon>
        <taxon>Gunneridae</taxon>
        <taxon>Pentapetalae</taxon>
        <taxon>rosids</taxon>
        <taxon>fabids</taxon>
        <taxon>Cucurbitales</taxon>
        <taxon>Cucurbitaceae</taxon>
        <taxon>Benincaseae</taxon>
        <taxon>Cucumis</taxon>
    </lineage>
</organism>
<reference evidence="3 4" key="1">
    <citation type="submission" date="2019-08" db="EMBL/GenBank/DDBJ databases">
        <title>Draft genome sequences of two oriental melons (Cucumis melo L. var makuwa).</title>
        <authorList>
            <person name="Kwon S.-Y."/>
        </authorList>
    </citation>
    <scope>NUCLEOTIDE SEQUENCE [LARGE SCALE GENOMIC DNA]</scope>
    <source>
        <strain evidence="4">cv. Chang Bougi</strain>
        <strain evidence="3">cv. SW 3</strain>
        <tissue evidence="2">Leaf</tissue>
    </source>
</reference>
<dbReference type="OrthoDB" id="1931687at2759"/>
<protein>
    <submittedName>
        <fullName evidence="2">Gag-proteinase polyprotein</fullName>
    </submittedName>
</protein>
<evidence type="ECO:0000313" key="2">
    <source>
        <dbReference type="EMBL" id="TYK05306.1"/>
    </source>
</evidence>
<evidence type="ECO:0000313" key="1">
    <source>
        <dbReference type="EMBL" id="KAA0042904.1"/>
    </source>
</evidence>
<dbReference type="EMBL" id="SSTD01013924">
    <property type="protein sequence ID" value="TYK05306.1"/>
    <property type="molecule type" value="Genomic_DNA"/>
</dbReference>
<dbReference type="EMBL" id="SSTE01015921">
    <property type="protein sequence ID" value="KAA0042904.1"/>
    <property type="molecule type" value="Genomic_DNA"/>
</dbReference>
<dbReference type="Proteomes" id="UP000321947">
    <property type="component" value="Unassembled WGS sequence"/>
</dbReference>
<dbReference type="AlphaFoldDB" id="A0A5D3C4M2"/>
<evidence type="ECO:0000313" key="3">
    <source>
        <dbReference type="Proteomes" id="UP000321393"/>
    </source>
</evidence>
<comment type="caution">
    <text evidence="2">The sequence shown here is derived from an EMBL/GenBank/DDBJ whole genome shotgun (WGS) entry which is preliminary data.</text>
</comment>